<keyword evidence="3" id="KW-0732">Signal</keyword>
<evidence type="ECO:0000256" key="2">
    <source>
        <dbReference type="ARBA" id="ARBA00023114"/>
    </source>
</evidence>
<proteinExistence type="inferred from homology"/>
<protein>
    <recommendedName>
        <fullName evidence="4">Outer membrane protein OmpA-like transmembrane domain-containing protein</fullName>
    </recommendedName>
</protein>
<sequence>MTVTRSPLLKGAALLLPSAALLCPLPALAEGGFVSLQSGITDSQDMDNFNTAYKIQFGPNILDQFALEFGLLDMGRVGYEDPVATFTDVSDDIPPSFRNADHGSVARQNATQNSGSKATFTGISEAHPRGFLITFRYKFELTQDLDFFVKTGANIWEAEYDTIEIIANDDKTVTRRKVNSRKTSAVDQISGGGFLWQPLQDLALRAELETTALDSQHFSRVRFQLLTLGAQLEF</sequence>
<comment type="similarity">
    <text evidence="1">Belongs to the outer membrane OOP (TC 1.B.6) superfamily. OmpA family.</text>
</comment>
<dbReference type="Proteomes" id="UP001595722">
    <property type="component" value="Unassembled WGS sequence"/>
</dbReference>
<gene>
    <name evidence="5" type="ORF">ACFOMG_05885</name>
</gene>
<accession>A0ABV7VRZ7</accession>
<keyword evidence="6" id="KW-1185">Reference proteome</keyword>
<evidence type="ECO:0000259" key="4">
    <source>
        <dbReference type="Pfam" id="PF01389"/>
    </source>
</evidence>
<feature type="chain" id="PRO_5046084565" description="Outer membrane protein OmpA-like transmembrane domain-containing protein" evidence="3">
    <location>
        <begin position="30"/>
        <end position="234"/>
    </location>
</feature>
<keyword evidence="2" id="KW-0813">Transport</keyword>
<feature type="domain" description="Outer membrane protein OmpA-like transmembrane" evidence="4">
    <location>
        <begin position="42"/>
        <end position="208"/>
    </location>
</feature>
<dbReference type="InterPro" id="IPR000498">
    <property type="entry name" value="OmpA-like_TM_dom"/>
</dbReference>
<evidence type="ECO:0000256" key="1">
    <source>
        <dbReference type="ARBA" id="ARBA00005710"/>
    </source>
</evidence>
<comment type="caution">
    <text evidence="5">The sequence shown here is derived from an EMBL/GenBank/DDBJ whole genome shotgun (WGS) entry which is preliminary data.</text>
</comment>
<name>A0ABV7VRZ7_9GAMM</name>
<dbReference type="RefSeq" id="WP_376865387.1">
    <property type="nucleotide sequence ID" value="NZ_JBHRYB010000005.1"/>
</dbReference>
<dbReference type="InterPro" id="IPR011250">
    <property type="entry name" value="OMP/PagP_B-barrel"/>
</dbReference>
<evidence type="ECO:0000313" key="5">
    <source>
        <dbReference type="EMBL" id="MFC3679642.1"/>
    </source>
</evidence>
<evidence type="ECO:0000313" key="6">
    <source>
        <dbReference type="Proteomes" id="UP001595722"/>
    </source>
</evidence>
<dbReference type="Gene3D" id="2.40.160.20">
    <property type="match status" value="1"/>
</dbReference>
<keyword evidence="2" id="KW-0406">Ion transport</keyword>
<reference evidence="6" key="1">
    <citation type="journal article" date="2019" name="Int. J. Syst. Evol. Microbiol.">
        <title>The Global Catalogue of Microorganisms (GCM) 10K type strain sequencing project: providing services to taxonomists for standard genome sequencing and annotation.</title>
        <authorList>
            <consortium name="The Broad Institute Genomics Platform"/>
            <consortium name="The Broad Institute Genome Sequencing Center for Infectious Disease"/>
            <person name="Wu L."/>
            <person name="Ma J."/>
        </authorList>
    </citation>
    <scope>NUCLEOTIDE SEQUENCE [LARGE SCALE GENOMIC DNA]</scope>
    <source>
        <strain evidence="6">KCTC 42424</strain>
    </source>
</reference>
<keyword evidence="2" id="KW-0626">Porin</keyword>
<dbReference type="EMBL" id="JBHRYB010000005">
    <property type="protein sequence ID" value="MFC3679642.1"/>
    <property type="molecule type" value="Genomic_DNA"/>
</dbReference>
<dbReference type="Pfam" id="PF01389">
    <property type="entry name" value="OmpA_membrane"/>
    <property type="match status" value="1"/>
</dbReference>
<evidence type="ECO:0000256" key="3">
    <source>
        <dbReference type="SAM" id="SignalP"/>
    </source>
</evidence>
<dbReference type="SUPFAM" id="SSF56925">
    <property type="entry name" value="OMPA-like"/>
    <property type="match status" value="1"/>
</dbReference>
<organism evidence="5 6">
    <name type="scientific">Bacterioplanoides pacificum</name>
    <dbReference type="NCBI Taxonomy" id="1171596"/>
    <lineage>
        <taxon>Bacteria</taxon>
        <taxon>Pseudomonadati</taxon>
        <taxon>Pseudomonadota</taxon>
        <taxon>Gammaproteobacteria</taxon>
        <taxon>Oceanospirillales</taxon>
        <taxon>Oceanospirillaceae</taxon>
        <taxon>Bacterioplanoides</taxon>
    </lineage>
</organism>
<keyword evidence="2" id="KW-0812">Transmembrane</keyword>
<feature type="signal peptide" evidence="3">
    <location>
        <begin position="1"/>
        <end position="29"/>
    </location>
</feature>